<keyword evidence="3" id="KW-1133">Transmembrane helix</keyword>
<protein>
    <submittedName>
        <fullName evidence="7">LPXTG cell wall anchor domain-containing protein</fullName>
    </submittedName>
</protein>
<evidence type="ECO:0000313" key="8">
    <source>
        <dbReference type="Proteomes" id="UP000283633"/>
    </source>
</evidence>
<feature type="region of interest" description="Disordered" evidence="2">
    <location>
        <begin position="61"/>
        <end position="117"/>
    </location>
</feature>
<dbReference type="Pfam" id="PF06458">
    <property type="entry name" value="MucBP"/>
    <property type="match status" value="2"/>
</dbReference>
<dbReference type="OrthoDB" id="2323116at2"/>
<feature type="compositionally biased region" description="Low complexity" evidence="2">
    <location>
        <begin position="61"/>
        <end position="71"/>
    </location>
</feature>
<dbReference type="NCBIfam" id="TIGR01167">
    <property type="entry name" value="LPXTG_anchor"/>
    <property type="match status" value="1"/>
</dbReference>
<name>A0A426DAP0_9LACO</name>
<feature type="domain" description="Mucin binding" evidence="5">
    <location>
        <begin position="648"/>
        <end position="716"/>
    </location>
</feature>
<evidence type="ECO:0000259" key="5">
    <source>
        <dbReference type="Pfam" id="PF17965"/>
    </source>
</evidence>
<organism evidence="7 8">
    <name type="scientific">Lactiplantibacillus garii</name>
    <dbReference type="NCBI Taxonomy" id="2306423"/>
    <lineage>
        <taxon>Bacteria</taxon>
        <taxon>Bacillati</taxon>
        <taxon>Bacillota</taxon>
        <taxon>Bacilli</taxon>
        <taxon>Lactobacillales</taxon>
        <taxon>Lactobacillaceae</taxon>
        <taxon>Lactiplantibacillus</taxon>
    </lineage>
</organism>
<keyword evidence="1" id="KW-0677">Repeat</keyword>
<dbReference type="Proteomes" id="UP000283633">
    <property type="component" value="Unassembled WGS sequence"/>
</dbReference>
<evidence type="ECO:0000256" key="1">
    <source>
        <dbReference type="ARBA" id="ARBA00022737"/>
    </source>
</evidence>
<feature type="region of interest" description="Disordered" evidence="2">
    <location>
        <begin position="929"/>
        <end position="957"/>
    </location>
</feature>
<accession>A0A426DAP0</accession>
<feature type="compositionally biased region" description="Low complexity" evidence="2">
    <location>
        <begin position="82"/>
        <end position="117"/>
    </location>
</feature>
<feature type="region of interest" description="Disordered" evidence="2">
    <location>
        <begin position="871"/>
        <end position="915"/>
    </location>
</feature>
<dbReference type="Gene3D" id="2.60.40.4300">
    <property type="match status" value="1"/>
</dbReference>
<dbReference type="EMBL" id="QWZQ01000003">
    <property type="protein sequence ID" value="RRK11586.1"/>
    <property type="molecule type" value="Genomic_DNA"/>
</dbReference>
<feature type="transmembrane region" description="Helical" evidence="3">
    <location>
        <begin position="25"/>
        <end position="45"/>
    </location>
</feature>
<sequence>MRLTKLQKIQTITQQNRHQQFKRTWVTTLVLLGCSIGIGTGLWTLPATAATVNPPTTTLQTAAATSTGASGPRSPVSGTPRSVSVASAPASLADSVTPTSTVSSAAAAPTSSSSATSRASVGFTAPTIVVTAPGSSFGTTPVSAAPDSQTSSVASTASATSTTSAATSTASQVQAAASIAALPDSTVVTFGDAGIQAAVAGDLGVTGPVTLGAIRNFSGPFLNIGTTKPLAVTGTLAGMQYLQALPASATIQFWTTYAKPNVDLTPLENDEFSQLSLQMYDMAQANLQPLTLIDPSAITSLQLVGSITGDMRDYQNNADGMTNAQLAELGPWLTNIDNTSIGANLNFNLSNNSLTDFSPLSGFANDALFVALGQRVNDAAKPVNLVVGQPAVFTALPLVGMNGESLTSHYQATLSGSPTQSSLAVHPAEPDLTSLGNGRFQIATAYPTIPNANWFAYGLRGYYDFTSADQFATNFIQLTYPSGVNFQYDVMVYQPANWLPAPELNVRYVDATTQQAIQPANLIRGTTIGSTYDLAPQTKIAGYVFDPQQSSPTTGTYTQDPQALTLTFSRQPAGGITVSYETTAGQKLAPDTVLSGTVGQPYQSQPLTITGYTYQRVATTSLPASGTLPLAAGTVTYLYTANQLTRIVRYVDVTTNQVLTVDQVTGPYMGTTTLDVTPTITKYTAAGYRVVTNGVPAAAAFDDPAPTVTYQVALAHQLKTLTATTPNLPANVVLTAQATRTIRYQSTDGTALVAPTVQTVAFTRQAVRDQVTGNVTYGSWVVGSPSNFMAVTSPDIRGYRADRAVVPASEPLNMPTVMPDVTVTYTVVVPATSAGSAVAPETSAAMSAVNPATSSAGSAAPVSTSAISTAPSTAATGVPSPNMSTTSTLSGTTPQSVAASAGQAATSESQSQRQVQATVPINYQRGAVRPAVSQHTNQTKSNTTAPLQRRPKVGKPARRALTRATGLPQTGEHPTVTALIGVLMLALITVLAHVKRSWKRIF</sequence>
<evidence type="ECO:0000256" key="3">
    <source>
        <dbReference type="SAM" id="Phobius"/>
    </source>
</evidence>
<evidence type="ECO:0000256" key="2">
    <source>
        <dbReference type="SAM" id="MobiDB-lite"/>
    </source>
</evidence>
<dbReference type="AlphaFoldDB" id="A0A426DAP0"/>
<dbReference type="InterPro" id="IPR009459">
    <property type="entry name" value="MucBP_dom"/>
</dbReference>
<comment type="caution">
    <text evidence="7">The sequence shown here is derived from an EMBL/GenBank/DDBJ whole genome shotgun (WGS) entry which is preliminary data.</text>
</comment>
<dbReference type="RefSeq" id="WP_125071001.1">
    <property type="nucleotide sequence ID" value="NZ_QWZQ01000003.1"/>
</dbReference>
<dbReference type="Gene3D" id="3.10.20.320">
    <property type="entry name" value="Putative peptidoglycan bound protein (lpxtg motif)"/>
    <property type="match status" value="2"/>
</dbReference>
<feature type="domain" description="Mub B2-like" evidence="6">
    <location>
        <begin position="734"/>
        <end position="826"/>
    </location>
</feature>
<reference evidence="7 8" key="1">
    <citation type="submission" date="2018-08" db="EMBL/GenBank/DDBJ databases">
        <title>Genome Lactobacillus garii FI11369.</title>
        <authorList>
            <person name="Diaz M."/>
            <person name="Narbad A."/>
        </authorList>
    </citation>
    <scope>NUCLEOTIDE SEQUENCE [LARGE SCALE GENOMIC DNA]</scope>
    <source>
        <strain evidence="7 8">FI11369</strain>
    </source>
</reference>
<dbReference type="PROSITE" id="PS51257">
    <property type="entry name" value="PROKAR_LIPOPROTEIN"/>
    <property type="match status" value="1"/>
</dbReference>
<feature type="transmembrane region" description="Helical" evidence="3">
    <location>
        <begin position="976"/>
        <end position="994"/>
    </location>
</feature>
<keyword evidence="8" id="KW-1185">Reference proteome</keyword>
<evidence type="ECO:0000259" key="6">
    <source>
        <dbReference type="Pfam" id="PF17966"/>
    </source>
</evidence>
<evidence type="ECO:0000259" key="4">
    <source>
        <dbReference type="Pfam" id="PF06458"/>
    </source>
</evidence>
<feature type="domain" description="MucBP" evidence="4">
    <location>
        <begin position="505"/>
        <end position="568"/>
    </location>
</feature>
<proteinExistence type="predicted"/>
<dbReference type="InterPro" id="IPR041558">
    <property type="entry name" value="MucBP_2"/>
</dbReference>
<evidence type="ECO:0000313" key="7">
    <source>
        <dbReference type="EMBL" id="RRK11586.1"/>
    </source>
</evidence>
<dbReference type="InterPro" id="IPR041495">
    <property type="entry name" value="Mub_B2"/>
</dbReference>
<gene>
    <name evidence="7" type="ORF">D1831_01630</name>
</gene>
<feature type="compositionally biased region" description="Polar residues" evidence="2">
    <location>
        <begin position="879"/>
        <end position="915"/>
    </location>
</feature>
<feature type="compositionally biased region" description="Polar residues" evidence="2">
    <location>
        <begin position="933"/>
        <end position="946"/>
    </location>
</feature>
<dbReference type="Pfam" id="PF17966">
    <property type="entry name" value="Muc_B2"/>
    <property type="match status" value="1"/>
</dbReference>
<dbReference type="Pfam" id="PF17965">
    <property type="entry name" value="MucBP_2"/>
    <property type="match status" value="1"/>
</dbReference>
<keyword evidence="3" id="KW-0812">Transmembrane</keyword>
<dbReference type="Gene3D" id="3.10.20.470">
    <property type="match status" value="1"/>
</dbReference>
<keyword evidence="3" id="KW-0472">Membrane</keyword>
<feature type="domain" description="MucBP" evidence="4">
    <location>
        <begin position="576"/>
        <end position="640"/>
    </location>
</feature>